<protein>
    <submittedName>
        <fullName evidence="2">Uncharacterized protein</fullName>
    </submittedName>
</protein>
<keyword evidence="1" id="KW-1185">Reference proteome</keyword>
<dbReference type="AlphaFoldDB" id="A0A915IB74"/>
<reference evidence="2" key="1">
    <citation type="submission" date="2022-11" db="UniProtKB">
        <authorList>
            <consortium name="WormBaseParasite"/>
        </authorList>
    </citation>
    <scope>IDENTIFICATION</scope>
</reference>
<dbReference type="WBParaSite" id="nRc.2.0.1.t11028-RA">
    <property type="protein sequence ID" value="nRc.2.0.1.t11028-RA"/>
    <property type="gene ID" value="nRc.2.0.1.g11028"/>
</dbReference>
<accession>A0A915IB74</accession>
<name>A0A915IB74_ROMCU</name>
<sequence length="185" mass="21693">LWEKLLRILDENYNVKWVVRVHKLDQWFKATFGYWPANLKEPVLVDIGKASQVLFLEKIHQDKVPAYFKMKDVDNPMGKQFARYVSFALTNGQFYVINTTGLMEKEWANCDWFAKRGFMTLTPGLRYPMREDAEPTDYPMAYAPGNPLEIRLEFVSNSFGERTLASDMPWYTLMYTPADPIDQLE</sequence>
<organism evidence="1 2">
    <name type="scientific">Romanomermis culicivorax</name>
    <name type="common">Nematode worm</name>
    <dbReference type="NCBI Taxonomy" id="13658"/>
    <lineage>
        <taxon>Eukaryota</taxon>
        <taxon>Metazoa</taxon>
        <taxon>Ecdysozoa</taxon>
        <taxon>Nematoda</taxon>
        <taxon>Enoplea</taxon>
        <taxon>Dorylaimia</taxon>
        <taxon>Mermithida</taxon>
        <taxon>Mermithoidea</taxon>
        <taxon>Mermithidae</taxon>
        <taxon>Romanomermis</taxon>
    </lineage>
</organism>
<dbReference type="Proteomes" id="UP000887565">
    <property type="component" value="Unplaced"/>
</dbReference>
<evidence type="ECO:0000313" key="2">
    <source>
        <dbReference type="WBParaSite" id="nRc.2.0.1.t11028-RA"/>
    </source>
</evidence>
<proteinExistence type="predicted"/>
<evidence type="ECO:0000313" key="1">
    <source>
        <dbReference type="Proteomes" id="UP000887565"/>
    </source>
</evidence>